<keyword evidence="1" id="KW-0732">Signal</keyword>
<name>A0A7Z1AWD4_9PSEU</name>
<dbReference type="OrthoDB" id="1007317at2"/>
<reference evidence="2 3" key="1">
    <citation type="submission" date="2016-12" db="EMBL/GenBank/DDBJ databases">
        <title>The draft genome sequence of Actinophytocola xinjiangensis.</title>
        <authorList>
            <person name="Wang W."/>
            <person name="Yuan L."/>
        </authorList>
    </citation>
    <scope>NUCLEOTIDE SEQUENCE [LARGE SCALE GENOMIC DNA]</scope>
    <source>
        <strain evidence="2 3">CGMCC 4.4663</strain>
    </source>
</reference>
<evidence type="ECO:0000256" key="1">
    <source>
        <dbReference type="SAM" id="SignalP"/>
    </source>
</evidence>
<dbReference type="EMBL" id="MSIF01000019">
    <property type="protein sequence ID" value="OLF06774.1"/>
    <property type="molecule type" value="Genomic_DNA"/>
</dbReference>
<dbReference type="Proteomes" id="UP000185696">
    <property type="component" value="Unassembled WGS sequence"/>
</dbReference>
<organism evidence="2 3">
    <name type="scientific">Actinophytocola xinjiangensis</name>
    <dbReference type="NCBI Taxonomy" id="485602"/>
    <lineage>
        <taxon>Bacteria</taxon>
        <taxon>Bacillati</taxon>
        <taxon>Actinomycetota</taxon>
        <taxon>Actinomycetes</taxon>
        <taxon>Pseudonocardiales</taxon>
        <taxon>Pseudonocardiaceae</taxon>
    </lineage>
</organism>
<proteinExistence type="predicted"/>
<evidence type="ECO:0000313" key="3">
    <source>
        <dbReference type="Proteomes" id="UP000185696"/>
    </source>
</evidence>
<feature type="chain" id="PRO_5030637969" evidence="1">
    <location>
        <begin position="34"/>
        <end position="331"/>
    </location>
</feature>
<dbReference type="InterPro" id="IPR045383">
    <property type="entry name" value="DUF6528"/>
</dbReference>
<feature type="signal peptide" evidence="1">
    <location>
        <begin position="1"/>
        <end position="33"/>
    </location>
</feature>
<protein>
    <submittedName>
        <fullName evidence="2">Uncharacterized protein</fullName>
    </submittedName>
</protein>
<dbReference type="AlphaFoldDB" id="A0A7Z1AWD4"/>
<sequence>MEEAMRMSRVARALTIGFAVSAALTVAPPGATAERGQNPNTGRCCDVVVTDQARDQITVLDTRGDWNDPRAVRWSWRPTADQGFADLLDNWGLPDEAKLRTYRHRRYLLTTDSYGLAAMVPYPSGTGSYWAGDVGRSANPHSIEVLPDGNVAVAASTGGWVRVYTASQGPRSTDHTEFAFPGAHAVYWDTGRALLWTVGDHEVVGLTVGGTAAAPTLTPSVRHALPTPWGHDLQPVAGRDRLWVSTGSRVYQLDPRTGVFHDDYRGAESIDVTGIKSVTTNPTTGQTLTTAPEPGTGCTWCTATVRLHLPTDSHTLPDAQIYKARWWVDPR</sequence>
<accession>A0A7Z1AWD4</accession>
<evidence type="ECO:0000313" key="2">
    <source>
        <dbReference type="EMBL" id="OLF06774.1"/>
    </source>
</evidence>
<dbReference type="Pfam" id="PF20138">
    <property type="entry name" value="DUF6528"/>
    <property type="match status" value="1"/>
</dbReference>
<dbReference type="SUPFAM" id="SSF101898">
    <property type="entry name" value="NHL repeat"/>
    <property type="match status" value="1"/>
</dbReference>
<comment type="caution">
    <text evidence="2">The sequence shown here is derived from an EMBL/GenBank/DDBJ whole genome shotgun (WGS) entry which is preliminary data.</text>
</comment>
<keyword evidence="3" id="KW-1185">Reference proteome</keyword>
<gene>
    <name evidence="2" type="ORF">BLA60_29900</name>
</gene>